<evidence type="ECO:0000259" key="8">
    <source>
        <dbReference type="Pfam" id="PF20684"/>
    </source>
</evidence>
<feature type="transmembrane region" description="Helical" evidence="7">
    <location>
        <begin position="134"/>
        <end position="153"/>
    </location>
</feature>
<dbReference type="PANTHER" id="PTHR33048:SF167">
    <property type="entry name" value="INTEGRAL MEMBRANE PROTEIN"/>
    <property type="match status" value="1"/>
</dbReference>
<evidence type="ECO:0000256" key="1">
    <source>
        <dbReference type="ARBA" id="ARBA00004141"/>
    </source>
</evidence>
<dbReference type="EMBL" id="MSZU01000076">
    <property type="protein sequence ID" value="OMP87838.1"/>
    <property type="molecule type" value="Genomic_DNA"/>
</dbReference>
<dbReference type="OrthoDB" id="5022096at2759"/>
<keyword evidence="2 7" id="KW-0812">Transmembrane</keyword>
<evidence type="ECO:0000256" key="7">
    <source>
        <dbReference type="SAM" id="Phobius"/>
    </source>
</evidence>
<evidence type="ECO:0000256" key="4">
    <source>
        <dbReference type="ARBA" id="ARBA00023136"/>
    </source>
</evidence>
<dbReference type="InterPro" id="IPR052337">
    <property type="entry name" value="SAT4-like"/>
</dbReference>
<name>A0A1S8BKQ8_9PEZI</name>
<comment type="similarity">
    <text evidence="5">Belongs to the SAT4 family.</text>
</comment>
<evidence type="ECO:0000256" key="5">
    <source>
        <dbReference type="ARBA" id="ARBA00038359"/>
    </source>
</evidence>
<feature type="transmembrane region" description="Helical" evidence="7">
    <location>
        <begin position="165"/>
        <end position="185"/>
    </location>
</feature>
<feature type="transmembrane region" description="Helical" evidence="7">
    <location>
        <begin position="82"/>
        <end position="102"/>
    </location>
</feature>
<feature type="domain" description="Rhodopsin" evidence="8">
    <location>
        <begin position="30"/>
        <end position="229"/>
    </location>
</feature>
<evidence type="ECO:0000256" key="6">
    <source>
        <dbReference type="SAM" id="MobiDB-lite"/>
    </source>
</evidence>
<sequence>MIIVVLEVENGGGRSVTKRPPHCCRLTAHRHRQYIDPAVFSKGMYLNFLSQPFYLFTALFVKESVGFFLLRITGRAKYRGLIAWIMAVLAVYTVACFVTLVLQCKDLRVIWDPTVKTTCWRVEVLHGLTYTNSIINIITDFAFAVLIPIPLIYPLQMSVRKKLSLLLLLGVGLIATGAAVARAAALPAYGRSRGDFLWDSRALTTWSVVETQVGIVAGCLPCAKPLLARFWPLGGLLSKLYYVSGGGGSEESSCSRSGVVAGRGGKWAEEGSEGVELVGFAGGGKGGGKVAVVMGGGEAKAFPSSTVDGRVVGGDDDDDDGNSIRRIDREIGGRGMSISGPEALGGGIMRTTNVRIDYGIYGSMV</sequence>
<feature type="transmembrane region" description="Helical" evidence="7">
    <location>
        <begin position="53"/>
        <end position="70"/>
    </location>
</feature>
<comment type="subcellular location">
    <subcellularLocation>
        <location evidence="1">Membrane</location>
        <topology evidence="1">Multi-pass membrane protein</topology>
    </subcellularLocation>
</comment>
<dbReference type="Proteomes" id="UP000190776">
    <property type="component" value="Unassembled WGS sequence"/>
</dbReference>
<dbReference type="STRING" id="420778.A0A1S8BKQ8"/>
<dbReference type="GO" id="GO:0016020">
    <property type="term" value="C:membrane"/>
    <property type="evidence" value="ECO:0007669"/>
    <property type="project" value="UniProtKB-SubCell"/>
</dbReference>
<feature type="region of interest" description="Disordered" evidence="6">
    <location>
        <begin position="305"/>
        <end position="324"/>
    </location>
</feature>
<dbReference type="Pfam" id="PF20684">
    <property type="entry name" value="Fung_rhodopsin"/>
    <property type="match status" value="1"/>
</dbReference>
<protein>
    <recommendedName>
        <fullName evidence="8">Rhodopsin domain-containing protein</fullName>
    </recommendedName>
</protein>
<accession>A0A1S8BKQ8</accession>
<comment type="caution">
    <text evidence="9">The sequence shown here is derived from an EMBL/GenBank/DDBJ whole genome shotgun (WGS) entry which is preliminary data.</text>
</comment>
<keyword evidence="3 7" id="KW-1133">Transmembrane helix</keyword>
<keyword evidence="4 7" id="KW-0472">Membrane</keyword>
<evidence type="ECO:0000256" key="3">
    <source>
        <dbReference type="ARBA" id="ARBA00022989"/>
    </source>
</evidence>
<evidence type="ECO:0000313" key="9">
    <source>
        <dbReference type="EMBL" id="OMP87838.1"/>
    </source>
</evidence>
<dbReference type="AlphaFoldDB" id="A0A1S8BKQ8"/>
<dbReference type="PANTHER" id="PTHR33048">
    <property type="entry name" value="PTH11-LIKE INTEGRAL MEMBRANE PROTEIN (AFU_ORTHOLOGUE AFUA_5G11245)"/>
    <property type="match status" value="1"/>
</dbReference>
<evidence type="ECO:0000256" key="2">
    <source>
        <dbReference type="ARBA" id="ARBA00022692"/>
    </source>
</evidence>
<proteinExistence type="inferred from homology"/>
<dbReference type="InterPro" id="IPR049326">
    <property type="entry name" value="Rhodopsin_dom_fungi"/>
</dbReference>
<reference evidence="9 10" key="1">
    <citation type="submission" date="2017-01" db="EMBL/GenBank/DDBJ databases">
        <title>Draft genome sequence of Diplodia seriata F98.1, a fungal species involved in grapevine trunk diseases.</title>
        <authorList>
            <person name="Robert-Siegwald G."/>
            <person name="Vallet J."/>
            <person name="Abou-Mansour E."/>
            <person name="Xu J."/>
            <person name="Rey P."/>
            <person name="Bertsch C."/>
            <person name="Rego C."/>
            <person name="Larignon P."/>
            <person name="Fontaine F."/>
            <person name="Lebrun M.-H."/>
        </authorList>
    </citation>
    <scope>NUCLEOTIDE SEQUENCE [LARGE SCALE GENOMIC DNA]</scope>
    <source>
        <strain evidence="9 10">F98.1</strain>
    </source>
</reference>
<evidence type="ECO:0000313" key="10">
    <source>
        <dbReference type="Proteomes" id="UP000190776"/>
    </source>
</evidence>
<organism evidence="9 10">
    <name type="scientific">Diplodia seriata</name>
    <dbReference type="NCBI Taxonomy" id="420778"/>
    <lineage>
        <taxon>Eukaryota</taxon>
        <taxon>Fungi</taxon>
        <taxon>Dikarya</taxon>
        <taxon>Ascomycota</taxon>
        <taxon>Pezizomycotina</taxon>
        <taxon>Dothideomycetes</taxon>
        <taxon>Dothideomycetes incertae sedis</taxon>
        <taxon>Botryosphaeriales</taxon>
        <taxon>Botryosphaeriaceae</taxon>
        <taxon>Diplodia</taxon>
    </lineage>
</organism>
<gene>
    <name evidence="9" type="ORF">BK809_0007928</name>
</gene>